<proteinExistence type="predicted"/>
<evidence type="ECO:0000313" key="3">
    <source>
        <dbReference type="Proteomes" id="UP001221686"/>
    </source>
</evidence>
<feature type="signal peptide" evidence="1">
    <location>
        <begin position="1"/>
        <end position="23"/>
    </location>
</feature>
<keyword evidence="3" id="KW-1185">Reference proteome</keyword>
<dbReference type="PROSITE" id="PS51257">
    <property type="entry name" value="PROKAR_LIPOPROTEIN"/>
    <property type="match status" value="1"/>
</dbReference>
<organism evidence="2 3">
    <name type="scientific">Nannocystis bainbridge</name>
    <dbReference type="NCBI Taxonomy" id="2995303"/>
    <lineage>
        <taxon>Bacteria</taxon>
        <taxon>Pseudomonadati</taxon>
        <taxon>Myxococcota</taxon>
        <taxon>Polyangia</taxon>
        <taxon>Nannocystales</taxon>
        <taxon>Nannocystaceae</taxon>
        <taxon>Nannocystis</taxon>
    </lineage>
</organism>
<name>A0ABT5DTA7_9BACT</name>
<evidence type="ECO:0000313" key="2">
    <source>
        <dbReference type="EMBL" id="MDC0716879.1"/>
    </source>
</evidence>
<accession>A0ABT5DTA7</accession>
<keyword evidence="1" id="KW-0732">Signal</keyword>
<dbReference type="RefSeq" id="WP_272085367.1">
    <property type="nucleotide sequence ID" value="NZ_JAQNDL010000001.1"/>
</dbReference>
<gene>
    <name evidence="2" type="ORF">POL25_08255</name>
</gene>
<comment type="caution">
    <text evidence="2">The sequence shown here is derived from an EMBL/GenBank/DDBJ whole genome shotgun (WGS) entry which is preliminary data.</text>
</comment>
<dbReference type="EMBL" id="JAQNDL010000001">
    <property type="protein sequence ID" value="MDC0716879.1"/>
    <property type="molecule type" value="Genomic_DNA"/>
</dbReference>
<evidence type="ECO:0008006" key="4">
    <source>
        <dbReference type="Google" id="ProtNLM"/>
    </source>
</evidence>
<evidence type="ECO:0000256" key="1">
    <source>
        <dbReference type="SAM" id="SignalP"/>
    </source>
</evidence>
<feature type="chain" id="PRO_5047452000" description="Lipoprotein" evidence="1">
    <location>
        <begin position="24"/>
        <end position="172"/>
    </location>
</feature>
<protein>
    <recommendedName>
        <fullName evidence="4">Lipoprotein</fullName>
    </recommendedName>
</protein>
<sequence length="172" mass="18417">MRKHPSRIFAAVAAVGLSASLSACSVKPGEYRIYKITALPQQMGADCGTNPDPRDSTTFFGASTIQIFATDPDDYFLEYGTDVIIGSRSGTDYTFEGDEVLVEDPIDGTTVTTTRSLDVAISIKGYKITADYVSFTSTVCGGNCDGFENAQCTVTGSFFGAELKDVELERPV</sequence>
<dbReference type="Proteomes" id="UP001221686">
    <property type="component" value="Unassembled WGS sequence"/>
</dbReference>
<reference evidence="2 3" key="1">
    <citation type="submission" date="2022-11" db="EMBL/GenBank/DDBJ databases">
        <title>Minimal conservation of predation-associated metabolite biosynthetic gene clusters underscores biosynthetic potential of Myxococcota including descriptions for ten novel species: Archangium lansinium sp. nov., Myxococcus landrumus sp. nov., Nannocystis bai.</title>
        <authorList>
            <person name="Ahearne A."/>
            <person name="Stevens C."/>
            <person name="Dowd S."/>
        </authorList>
    </citation>
    <scope>NUCLEOTIDE SEQUENCE [LARGE SCALE GENOMIC DNA]</scope>
    <source>
        <strain evidence="2 3">BB15-2</strain>
    </source>
</reference>